<sequence length="45" mass="4893">WMQGEFDVAACGTAKNSRVGSDPRNTSRGWKTFWGSNGGEACWAI</sequence>
<keyword evidence="2" id="KW-1185">Reference proteome</keyword>
<evidence type="ECO:0000313" key="2">
    <source>
        <dbReference type="Proteomes" id="UP000265520"/>
    </source>
</evidence>
<comment type="caution">
    <text evidence="1">The sequence shown here is derived from an EMBL/GenBank/DDBJ whole genome shotgun (WGS) entry which is preliminary data.</text>
</comment>
<dbReference type="AlphaFoldDB" id="A0A392TNF6"/>
<dbReference type="Proteomes" id="UP000265520">
    <property type="component" value="Unassembled WGS sequence"/>
</dbReference>
<protein>
    <submittedName>
        <fullName evidence="1">Uncharacterized protein</fullName>
    </submittedName>
</protein>
<feature type="non-terminal residue" evidence="1">
    <location>
        <position position="1"/>
    </location>
</feature>
<name>A0A392TNF6_9FABA</name>
<evidence type="ECO:0000313" key="1">
    <source>
        <dbReference type="EMBL" id="MCI62711.1"/>
    </source>
</evidence>
<accession>A0A392TNF6</accession>
<organism evidence="1 2">
    <name type="scientific">Trifolium medium</name>
    <dbReference type="NCBI Taxonomy" id="97028"/>
    <lineage>
        <taxon>Eukaryota</taxon>
        <taxon>Viridiplantae</taxon>
        <taxon>Streptophyta</taxon>
        <taxon>Embryophyta</taxon>
        <taxon>Tracheophyta</taxon>
        <taxon>Spermatophyta</taxon>
        <taxon>Magnoliopsida</taxon>
        <taxon>eudicotyledons</taxon>
        <taxon>Gunneridae</taxon>
        <taxon>Pentapetalae</taxon>
        <taxon>rosids</taxon>
        <taxon>fabids</taxon>
        <taxon>Fabales</taxon>
        <taxon>Fabaceae</taxon>
        <taxon>Papilionoideae</taxon>
        <taxon>50 kb inversion clade</taxon>
        <taxon>NPAAA clade</taxon>
        <taxon>Hologalegina</taxon>
        <taxon>IRL clade</taxon>
        <taxon>Trifolieae</taxon>
        <taxon>Trifolium</taxon>
    </lineage>
</organism>
<reference evidence="1 2" key="1">
    <citation type="journal article" date="2018" name="Front. Plant Sci.">
        <title>Red Clover (Trifolium pratense) and Zigzag Clover (T. medium) - A Picture of Genomic Similarities and Differences.</title>
        <authorList>
            <person name="Dluhosova J."/>
            <person name="Istvanek J."/>
            <person name="Nedelnik J."/>
            <person name="Repkova J."/>
        </authorList>
    </citation>
    <scope>NUCLEOTIDE SEQUENCE [LARGE SCALE GENOMIC DNA]</scope>
    <source>
        <strain evidence="2">cv. 10/8</strain>
        <tissue evidence="1">Leaf</tissue>
    </source>
</reference>
<proteinExistence type="predicted"/>
<dbReference type="EMBL" id="LXQA010623818">
    <property type="protein sequence ID" value="MCI62711.1"/>
    <property type="molecule type" value="Genomic_DNA"/>
</dbReference>